<dbReference type="InterPro" id="IPR035647">
    <property type="entry name" value="EFG_III/V"/>
</dbReference>
<keyword evidence="2" id="KW-0547">Nucleotide-binding</keyword>
<evidence type="ECO:0000256" key="6">
    <source>
        <dbReference type="ARBA" id="ARBA00024731"/>
    </source>
</evidence>
<name>A0A4R0PFH1_9HYPH</name>
<dbReference type="InterPro" id="IPR000640">
    <property type="entry name" value="EFG_V-like"/>
</dbReference>
<dbReference type="GO" id="GO:0005525">
    <property type="term" value="F:GTP binding"/>
    <property type="evidence" value="ECO:0007669"/>
    <property type="project" value="UniProtKB-KW"/>
</dbReference>
<reference evidence="9 10" key="1">
    <citation type="journal article" date="2015" name="Antonie Van Leeuwenhoek">
        <title>Oricola cellulosilytica gen. nov., sp. nov., a cellulose-degrading bacterium of the family Phyllobacteriaceae isolated from surface seashore water, and emended descriptions of Mesorhizobium loti and Phyllobacterium myrsinacearum.</title>
        <authorList>
            <person name="Hameed A."/>
            <person name="Shahina M."/>
            <person name="Lai W.A."/>
            <person name="Lin S.Y."/>
            <person name="Young L.S."/>
            <person name="Liu Y.C."/>
            <person name="Hsu Y.H."/>
            <person name="Young C.C."/>
        </authorList>
    </citation>
    <scope>NUCLEOTIDE SEQUENCE [LARGE SCALE GENOMIC DNA]</scope>
    <source>
        <strain evidence="9 10">KCTC 52183</strain>
    </source>
</reference>
<dbReference type="PANTHER" id="PTHR43261:SF7">
    <property type="entry name" value="ELONGATION FACTOR G-LIKE PROTEIN"/>
    <property type="match status" value="1"/>
</dbReference>
<dbReference type="InterPro" id="IPR020568">
    <property type="entry name" value="Ribosomal_Su5_D2-typ_SF"/>
</dbReference>
<dbReference type="GO" id="GO:0003924">
    <property type="term" value="F:GTPase activity"/>
    <property type="evidence" value="ECO:0007669"/>
    <property type="project" value="UniProtKB-ARBA"/>
</dbReference>
<keyword evidence="3 9" id="KW-0251">Elongation factor</keyword>
<organism evidence="9 10">
    <name type="scientific">Oricola cellulosilytica</name>
    <dbReference type="NCBI Taxonomy" id="1429082"/>
    <lineage>
        <taxon>Bacteria</taxon>
        <taxon>Pseudomonadati</taxon>
        <taxon>Pseudomonadota</taxon>
        <taxon>Alphaproteobacteria</taxon>
        <taxon>Hyphomicrobiales</taxon>
        <taxon>Ahrensiaceae</taxon>
        <taxon>Oricola</taxon>
    </lineage>
</organism>
<dbReference type="RefSeq" id="WP_131565584.1">
    <property type="nucleotide sequence ID" value="NZ_JAINFK010000001.1"/>
</dbReference>
<keyword evidence="5" id="KW-0342">GTP-binding</keyword>
<evidence type="ECO:0000256" key="4">
    <source>
        <dbReference type="ARBA" id="ARBA00022917"/>
    </source>
</evidence>
<keyword evidence="4" id="KW-0648">Protein biosynthesis</keyword>
<dbReference type="GO" id="GO:0097216">
    <property type="term" value="F:guanosine tetraphosphate binding"/>
    <property type="evidence" value="ECO:0007669"/>
    <property type="project" value="UniProtKB-ARBA"/>
</dbReference>
<dbReference type="InterPro" id="IPR027417">
    <property type="entry name" value="P-loop_NTPase"/>
</dbReference>
<dbReference type="Pfam" id="PF00679">
    <property type="entry name" value="EFG_C"/>
    <property type="match status" value="1"/>
</dbReference>
<dbReference type="NCBIfam" id="NF009379">
    <property type="entry name" value="PRK12740.1-3"/>
    <property type="match status" value="1"/>
</dbReference>
<dbReference type="Gene3D" id="3.40.50.300">
    <property type="entry name" value="P-loop containing nucleotide triphosphate hydrolases"/>
    <property type="match status" value="1"/>
</dbReference>
<dbReference type="Gene3D" id="3.30.230.10">
    <property type="match status" value="1"/>
</dbReference>
<dbReference type="EMBL" id="SJST01000001">
    <property type="protein sequence ID" value="TCD16587.1"/>
    <property type="molecule type" value="Genomic_DNA"/>
</dbReference>
<dbReference type="PANTHER" id="PTHR43261">
    <property type="entry name" value="TRANSLATION ELONGATION FACTOR G-RELATED"/>
    <property type="match status" value="1"/>
</dbReference>
<evidence type="ECO:0000313" key="9">
    <source>
        <dbReference type="EMBL" id="TCD16587.1"/>
    </source>
</evidence>
<dbReference type="SUPFAM" id="SSF54211">
    <property type="entry name" value="Ribosomal protein S5 domain 2-like"/>
    <property type="match status" value="1"/>
</dbReference>
<dbReference type="InterPro" id="IPR035649">
    <property type="entry name" value="EFG_V"/>
</dbReference>
<dbReference type="InterPro" id="IPR047872">
    <property type="entry name" value="EFG_IV"/>
</dbReference>
<evidence type="ECO:0000259" key="8">
    <source>
        <dbReference type="SMART" id="SM00889"/>
    </source>
</evidence>
<dbReference type="Gene3D" id="3.30.70.870">
    <property type="entry name" value="Elongation Factor G (Translational Gtpase), domain 3"/>
    <property type="match status" value="1"/>
</dbReference>
<gene>
    <name evidence="9" type="ORF">E0D97_03985</name>
</gene>
<dbReference type="GO" id="GO:0032790">
    <property type="term" value="P:ribosome disassembly"/>
    <property type="evidence" value="ECO:0007669"/>
    <property type="project" value="TreeGrafter"/>
</dbReference>
<proteinExistence type="predicted"/>
<accession>A0A4R0PFH1</accession>
<comment type="function">
    <text evidence="6">Catalyzes the GTP-dependent ribosomal translocation step during translation elongation. During this step, the ribosome changes from the pre-translocational (PRE) to the post-translocational (POST) state as the newly formed A-site-bound peptidyl-tRNA and P-site-bound deacylated tRNA move to the P and E sites, respectively. Catalyzes the coordinated movement of the two tRNA molecules, the mRNA and conformational changes in the ribosome.</text>
</comment>
<dbReference type="InterPro" id="IPR005517">
    <property type="entry name" value="Transl_elong_EFG/EF2_IV"/>
</dbReference>
<dbReference type="SUPFAM" id="SSF52540">
    <property type="entry name" value="P-loop containing nucleoside triphosphate hydrolases"/>
    <property type="match status" value="1"/>
</dbReference>
<evidence type="ECO:0000256" key="1">
    <source>
        <dbReference type="ARBA" id="ARBA00017872"/>
    </source>
</evidence>
<comment type="caution">
    <text evidence="9">The sequence shown here is derived from an EMBL/GenBank/DDBJ whole genome shotgun (WGS) entry which is preliminary data.</text>
</comment>
<dbReference type="CDD" id="cd01434">
    <property type="entry name" value="EFG_mtEFG1_IV"/>
    <property type="match status" value="1"/>
</dbReference>
<evidence type="ECO:0000259" key="7">
    <source>
        <dbReference type="SMART" id="SM00838"/>
    </source>
</evidence>
<dbReference type="SUPFAM" id="SSF54980">
    <property type="entry name" value="EF-G C-terminal domain-like"/>
    <property type="match status" value="2"/>
</dbReference>
<dbReference type="Gene3D" id="3.30.70.240">
    <property type="match status" value="1"/>
</dbReference>
<dbReference type="CDD" id="cd03713">
    <property type="entry name" value="EFG_mtEFG_C"/>
    <property type="match status" value="1"/>
</dbReference>
<feature type="domain" description="Translation elongation factor EFG/EF2" evidence="8">
    <location>
        <begin position="426"/>
        <end position="543"/>
    </location>
</feature>
<dbReference type="Pfam" id="PF14492">
    <property type="entry name" value="EFG_III"/>
    <property type="match status" value="1"/>
</dbReference>
<dbReference type="Proteomes" id="UP000291301">
    <property type="component" value="Unassembled WGS sequence"/>
</dbReference>
<evidence type="ECO:0000256" key="5">
    <source>
        <dbReference type="ARBA" id="ARBA00023134"/>
    </source>
</evidence>
<evidence type="ECO:0000313" key="10">
    <source>
        <dbReference type="Proteomes" id="UP000291301"/>
    </source>
</evidence>
<evidence type="ECO:0000256" key="2">
    <source>
        <dbReference type="ARBA" id="ARBA00022741"/>
    </source>
</evidence>
<sequence length="644" mass="69065">MRCFTILGPSHSGKTTLAQRLSELEGKPARSETVGHMAFTRFSFMGDDWCAIDVAGGPELAGQSGGALLASDAAILCVPSDPDAAVLAAPYLRAIQAAGTPCLIFINRMDAPKGRVRDIVAALQSYCEHAIVLRQIPIREKGEVVGVVDLISERAWRYREGKPSSLVEIPEDAIDREQQARTELLEHLSDFDDALLEELIEDREPATGALYSISTRVMQENAVVPALLGAASHANGIVRLMKSLRHEAPQVDALRARLDAGGQALAVGFHARIKKHIGKSVYLRALAPGVAAGSPLGGTQVGNLVEIEGKGAVSALEPGEVAIAVKSDHLDAGKVFAAGETMDAPAWARGHPPVFARVLAPVNERDEVRLSDALAKAQQTDPGIALSQDEVTGHTVVRLQGPMHLRRLIEMLAEDFGVEAEDHAPSAIYRETISRRVEQHYRHRKQSGGAGQFADVKLVIEPQGRGAGFAFDDTVKGGAVPRNYIPSVEAGAKDALETGPFGFPVMDVLVTLLDGKHHSVDSSDHAFRTAGRMAVRDALQGAEPVLLQPIDKVLIHVPSVYSGAMVSLISSLKGQVLGFDRDPQAKGWDLFRALLPASAADELIRALGSATLGTAWYEAEFDHYEEIYGREAEKISREKAENAA</sequence>
<dbReference type="SMART" id="SM00838">
    <property type="entry name" value="EFG_C"/>
    <property type="match status" value="1"/>
</dbReference>
<dbReference type="Pfam" id="PF03764">
    <property type="entry name" value="EFG_IV"/>
    <property type="match status" value="1"/>
</dbReference>
<dbReference type="OrthoDB" id="9802948at2"/>
<dbReference type="GO" id="GO:0003746">
    <property type="term" value="F:translation elongation factor activity"/>
    <property type="evidence" value="ECO:0007669"/>
    <property type="project" value="UniProtKB-KW"/>
</dbReference>
<feature type="domain" description="Elongation factor EFG" evidence="7">
    <location>
        <begin position="545"/>
        <end position="635"/>
    </location>
</feature>
<dbReference type="AlphaFoldDB" id="A0A4R0PFH1"/>
<dbReference type="SMART" id="SM00889">
    <property type="entry name" value="EFG_IV"/>
    <property type="match status" value="1"/>
</dbReference>
<dbReference type="InterPro" id="IPR014721">
    <property type="entry name" value="Ribsml_uS5_D2-typ_fold_subgr"/>
</dbReference>
<dbReference type="InterPro" id="IPR041095">
    <property type="entry name" value="EFG_II"/>
</dbReference>
<evidence type="ECO:0000256" key="3">
    <source>
        <dbReference type="ARBA" id="ARBA00022768"/>
    </source>
</evidence>
<keyword evidence="10" id="KW-1185">Reference proteome</keyword>
<protein>
    <recommendedName>
        <fullName evidence="1">Elongation factor G</fullName>
    </recommendedName>
</protein>